<dbReference type="GO" id="GO:0005886">
    <property type="term" value="C:plasma membrane"/>
    <property type="evidence" value="ECO:0007669"/>
    <property type="project" value="UniProtKB-SubCell"/>
</dbReference>
<feature type="domain" description="ABC transporter" evidence="6">
    <location>
        <begin position="30"/>
        <end position="269"/>
    </location>
</feature>
<keyword evidence="8" id="KW-1185">Reference proteome</keyword>
<evidence type="ECO:0000313" key="8">
    <source>
        <dbReference type="Proteomes" id="UP000542776"/>
    </source>
</evidence>
<dbReference type="PANTHER" id="PTHR43776">
    <property type="entry name" value="TRANSPORT ATP-BINDING PROTEIN"/>
    <property type="match status" value="1"/>
</dbReference>
<comment type="caution">
    <text evidence="7">The sequence shown here is derived from an EMBL/GenBank/DDBJ whole genome shotgun (WGS) entry which is preliminary data.</text>
</comment>
<name>A0A7W6H852_9HYPH</name>
<accession>A0A7W6H852</accession>
<evidence type="ECO:0000256" key="2">
    <source>
        <dbReference type="ARBA" id="ARBA00005417"/>
    </source>
</evidence>
<evidence type="ECO:0000259" key="6">
    <source>
        <dbReference type="PROSITE" id="PS50893"/>
    </source>
</evidence>
<keyword evidence="4" id="KW-0547">Nucleotide-binding</keyword>
<dbReference type="CDD" id="cd03257">
    <property type="entry name" value="ABC_NikE_OppD_transporters"/>
    <property type="match status" value="1"/>
</dbReference>
<proteinExistence type="inferred from homology"/>
<dbReference type="InterPro" id="IPR003439">
    <property type="entry name" value="ABC_transporter-like_ATP-bd"/>
</dbReference>
<dbReference type="FunFam" id="3.40.50.300:FF:000016">
    <property type="entry name" value="Oligopeptide ABC transporter ATP-binding component"/>
    <property type="match status" value="1"/>
</dbReference>
<dbReference type="InterPro" id="IPR017871">
    <property type="entry name" value="ABC_transporter-like_CS"/>
</dbReference>
<dbReference type="RefSeq" id="WP_183202118.1">
    <property type="nucleotide sequence ID" value="NZ_JACIEK010000018.1"/>
</dbReference>
<dbReference type="Gene3D" id="3.40.50.300">
    <property type="entry name" value="P-loop containing nucleotide triphosphate hydrolases"/>
    <property type="match status" value="1"/>
</dbReference>
<dbReference type="InterPro" id="IPR050319">
    <property type="entry name" value="ABC_transp_ATP-bind"/>
</dbReference>
<dbReference type="GO" id="GO:0015833">
    <property type="term" value="P:peptide transport"/>
    <property type="evidence" value="ECO:0007669"/>
    <property type="project" value="InterPro"/>
</dbReference>
<evidence type="ECO:0000256" key="3">
    <source>
        <dbReference type="ARBA" id="ARBA00022448"/>
    </source>
</evidence>
<dbReference type="PROSITE" id="PS50893">
    <property type="entry name" value="ABC_TRANSPORTER_2"/>
    <property type="match status" value="1"/>
</dbReference>
<dbReference type="AlphaFoldDB" id="A0A7W6H852"/>
<dbReference type="Pfam" id="PF00005">
    <property type="entry name" value="ABC_tran"/>
    <property type="match status" value="1"/>
</dbReference>
<dbReference type="Pfam" id="PF08352">
    <property type="entry name" value="oligo_HPY"/>
    <property type="match status" value="1"/>
</dbReference>
<dbReference type="GO" id="GO:0055085">
    <property type="term" value="P:transmembrane transport"/>
    <property type="evidence" value="ECO:0007669"/>
    <property type="project" value="UniProtKB-ARBA"/>
</dbReference>
<evidence type="ECO:0000256" key="5">
    <source>
        <dbReference type="ARBA" id="ARBA00022840"/>
    </source>
</evidence>
<gene>
    <name evidence="7" type="ORF">GGR04_004230</name>
</gene>
<dbReference type="EMBL" id="JACIEK010000018">
    <property type="protein sequence ID" value="MBB4000353.1"/>
    <property type="molecule type" value="Genomic_DNA"/>
</dbReference>
<dbReference type="SMART" id="SM00382">
    <property type="entry name" value="AAA"/>
    <property type="match status" value="1"/>
</dbReference>
<dbReference type="PROSITE" id="PS00211">
    <property type="entry name" value="ABC_TRANSPORTER_1"/>
    <property type="match status" value="1"/>
</dbReference>
<keyword evidence="3" id="KW-0813">Transport</keyword>
<comment type="similarity">
    <text evidence="2">Belongs to the ABC transporter superfamily.</text>
</comment>
<comment type="subcellular location">
    <subcellularLocation>
        <location evidence="1">Cell inner membrane</location>
        <topology evidence="1">Peripheral membrane protein</topology>
    </subcellularLocation>
</comment>
<protein>
    <submittedName>
        <fullName evidence="7">Peptide/nickel transport system ATP-binding protein/oligopeptide transport system ATP-binding protein</fullName>
    </submittedName>
</protein>
<organism evidence="7 8">
    <name type="scientific">Aureimonas pseudogalii</name>
    <dbReference type="NCBI Taxonomy" id="1744844"/>
    <lineage>
        <taxon>Bacteria</taxon>
        <taxon>Pseudomonadati</taxon>
        <taxon>Pseudomonadota</taxon>
        <taxon>Alphaproteobacteria</taxon>
        <taxon>Hyphomicrobiales</taxon>
        <taxon>Aurantimonadaceae</taxon>
        <taxon>Aureimonas</taxon>
    </lineage>
</organism>
<dbReference type="PANTHER" id="PTHR43776:SF7">
    <property type="entry name" value="D,D-DIPEPTIDE TRANSPORT ATP-BINDING PROTEIN DDPF-RELATED"/>
    <property type="match status" value="1"/>
</dbReference>
<evidence type="ECO:0000313" key="7">
    <source>
        <dbReference type="EMBL" id="MBB4000353.1"/>
    </source>
</evidence>
<dbReference type="GO" id="GO:0016887">
    <property type="term" value="F:ATP hydrolysis activity"/>
    <property type="evidence" value="ECO:0007669"/>
    <property type="project" value="InterPro"/>
</dbReference>
<evidence type="ECO:0000256" key="4">
    <source>
        <dbReference type="ARBA" id="ARBA00022741"/>
    </source>
</evidence>
<dbReference type="InterPro" id="IPR027417">
    <property type="entry name" value="P-loop_NTPase"/>
</dbReference>
<keyword evidence="5 7" id="KW-0067">ATP-binding</keyword>
<sequence>MLADPRHRDPAAIGTEPVLSVSHLTVAFPIRKGLIVRREVGAVQAVSDVSFRLERGETLGLVGESGCGKSTLARTVIRLLAPTSGDIRFKGCNIAALSAAEMRPYRQHLQIVFQNPYASLHPRMTAGEIVAEPLRGLGIEVAEQHRRIDEAFQRVGLAKEHRDRFPFAFSGGQRQRIGIARALVLKPDVIILDEPVSALDVSIQAGVLNLLKDLQEELGLSYLFIAHNLSVVRHISDRVAVMYLGKIVESARRDDLYARPLHPYTAALLSAAPLGDPVRERKRSRIVLQGDVPSPASPPSGCRFRTRCPRAKALCAEAEPPEVERAPGHLVACHFPLET</sequence>
<dbReference type="InterPro" id="IPR003593">
    <property type="entry name" value="AAA+_ATPase"/>
</dbReference>
<dbReference type="SUPFAM" id="SSF52540">
    <property type="entry name" value="P-loop containing nucleoside triphosphate hydrolases"/>
    <property type="match status" value="1"/>
</dbReference>
<reference evidence="7 8" key="1">
    <citation type="submission" date="2020-08" db="EMBL/GenBank/DDBJ databases">
        <title>Genomic Encyclopedia of Type Strains, Phase IV (KMG-IV): sequencing the most valuable type-strain genomes for metagenomic binning, comparative biology and taxonomic classification.</title>
        <authorList>
            <person name="Goeker M."/>
        </authorList>
    </citation>
    <scope>NUCLEOTIDE SEQUENCE [LARGE SCALE GENOMIC DNA]</scope>
    <source>
        <strain evidence="7 8">DSM 102238</strain>
    </source>
</reference>
<dbReference type="Proteomes" id="UP000542776">
    <property type="component" value="Unassembled WGS sequence"/>
</dbReference>
<dbReference type="NCBIfam" id="TIGR01727">
    <property type="entry name" value="oligo_HPY"/>
    <property type="match status" value="1"/>
</dbReference>
<evidence type="ECO:0000256" key="1">
    <source>
        <dbReference type="ARBA" id="ARBA00004417"/>
    </source>
</evidence>
<dbReference type="InterPro" id="IPR013563">
    <property type="entry name" value="Oligopep_ABC_C"/>
</dbReference>
<dbReference type="GO" id="GO:0005524">
    <property type="term" value="F:ATP binding"/>
    <property type="evidence" value="ECO:0007669"/>
    <property type="project" value="UniProtKB-KW"/>
</dbReference>